<dbReference type="PANTHER" id="PTHR23085">
    <property type="entry name" value="GH28348P"/>
    <property type="match status" value="1"/>
</dbReference>
<evidence type="ECO:0000256" key="9">
    <source>
        <dbReference type="ARBA" id="ARBA00022989"/>
    </source>
</evidence>
<gene>
    <name evidence="13" type="ORF">HDID_LOCUS6171</name>
</gene>
<evidence type="ECO:0000256" key="4">
    <source>
        <dbReference type="ARBA" id="ARBA00008599"/>
    </source>
</evidence>
<evidence type="ECO:0000256" key="5">
    <source>
        <dbReference type="ARBA" id="ARBA00022475"/>
    </source>
</evidence>
<dbReference type="SUPFAM" id="SSF82185">
    <property type="entry name" value="Histone H3 K4-specific methyltransferase SET7/9 N-terminal domain"/>
    <property type="match status" value="1"/>
</dbReference>
<dbReference type="FunFam" id="2.20.110.10:FF:000001">
    <property type="entry name" value="Junctophilin"/>
    <property type="match status" value="1"/>
</dbReference>
<evidence type="ECO:0000256" key="2">
    <source>
        <dbReference type="ARBA" id="ARBA00004184"/>
    </source>
</evidence>
<accession>A0A0R3SMK8</accession>
<evidence type="ECO:0000256" key="3">
    <source>
        <dbReference type="ARBA" id="ARBA00004236"/>
    </source>
</evidence>
<evidence type="ECO:0000256" key="7">
    <source>
        <dbReference type="ARBA" id="ARBA00022737"/>
    </source>
</evidence>
<keyword evidence="8" id="KW-0256">Endoplasmic reticulum</keyword>
<evidence type="ECO:0000313" key="15">
    <source>
        <dbReference type="WBParaSite" id="HDID_0000617301-mRNA-1"/>
    </source>
</evidence>
<dbReference type="EMBL" id="UYSG01004400">
    <property type="protein sequence ID" value="VDL58489.1"/>
    <property type="molecule type" value="Genomic_DNA"/>
</dbReference>
<dbReference type="Proteomes" id="UP000274504">
    <property type="component" value="Unassembled WGS sequence"/>
</dbReference>
<dbReference type="InterPro" id="IPR017191">
    <property type="entry name" value="Junctophilin"/>
</dbReference>
<evidence type="ECO:0000313" key="13">
    <source>
        <dbReference type="EMBL" id="VDL58489.1"/>
    </source>
</evidence>
<comment type="subcellular location">
    <subcellularLocation>
        <location evidence="3">Cell membrane</location>
    </subcellularLocation>
    <subcellularLocation>
        <location evidence="2">Endomembrane system</location>
        <topology evidence="2">Peripheral membrane protein</topology>
    </subcellularLocation>
    <subcellularLocation>
        <location evidence="1">Endoplasmic reticulum membrane</location>
        <topology evidence="1">Single-pass type IV membrane protein</topology>
    </subcellularLocation>
</comment>
<evidence type="ECO:0000256" key="1">
    <source>
        <dbReference type="ARBA" id="ARBA00004163"/>
    </source>
</evidence>
<name>A0A0R3SMK8_HYMDI</name>
<reference evidence="13 14" key="2">
    <citation type="submission" date="2018-11" db="EMBL/GenBank/DDBJ databases">
        <authorList>
            <consortium name="Pathogen Informatics"/>
        </authorList>
    </citation>
    <scope>NUCLEOTIDE SEQUENCE [LARGE SCALE GENOMIC DNA]</scope>
</reference>
<organism evidence="15">
    <name type="scientific">Hymenolepis diminuta</name>
    <name type="common">Rat tapeworm</name>
    <dbReference type="NCBI Taxonomy" id="6216"/>
    <lineage>
        <taxon>Eukaryota</taxon>
        <taxon>Metazoa</taxon>
        <taxon>Spiralia</taxon>
        <taxon>Lophotrochozoa</taxon>
        <taxon>Platyhelminthes</taxon>
        <taxon>Cestoda</taxon>
        <taxon>Eucestoda</taxon>
        <taxon>Cyclophyllidea</taxon>
        <taxon>Hymenolepididae</taxon>
        <taxon>Hymenolepis</taxon>
    </lineage>
</organism>
<evidence type="ECO:0000256" key="12">
    <source>
        <dbReference type="SAM" id="MobiDB-lite"/>
    </source>
</evidence>
<keyword evidence="5" id="KW-1003">Cell membrane</keyword>
<evidence type="ECO:0000256" key="8">
    <source>
        <dbReference type="ARBA" id="ARBA00022824"/>
    </source>
</evidence>
<dbReference type="PANTHER" id="PTHR23085:SF16">
    <property type="entry name" value="GH28348P"/>
    <property type="match status" value="1"/>
</dbReference>
<keyword evidence="7" id="KW-0677">Repeat</keyword>
<dbReference type="GO" id="GO:0005789">
    <property type="term" value="C:endoplasmic reticulum membrane"/>
    <property type="evidence" value="ECO:0007669"/>
    <property type="project" value="UniProtKB-SubCell"/>
</dbReference>
<dbReference type="WBParaSite" id="HDID_0000617301-mRNA-1">
    <property type="protein sequence ID" value="HDID_0000617301-mRNA-1"/>
    <property type="gene ID" value="HDID_0000617301"/>
</dbReference>
<keyword evidence="10" id="KW-0472">Membrane</keyword>
<dbReference type="Pfam" id="PF02493">
    <property type="entry name" value="MORN"/>
    <property type="match status" value="2"/>
</dbReference>
<dbReference type="Gene3D" id="2.20.110.10">
    <property type="entry name" value="Histone H3 K4-specific methyltransferase SET7/9 N-terminal domain"/>
    <property type="match status" value="1"/>
</dbReference>
<keyword evidence="9" id="KW-1133">Transmembrane helix</keyword>
<evidence type="ECO:0000256" key="6">
    <source>
        <dbReference type="ARBA" id="ARBA00022692"/>
    </source>
</evidence>
<feature type="compositionally biased region" description="Basic residues" evidence="12">
    <location>
        <begin position="105"/>
        <end position="118"/>
    </location>
</feature>
<evidence type="ECO:0000256" key="11">
    <source>
        <dbReference type="SAM" id="Coils"/>
    </source>
</evidence>
<protein>
    <submittedName>
        <fullName evidence="15">Junctophilin-1</fullName>
    </submittedName>
</protein>
<dbReference type="GO" id="GO:0030314">
    <property type="term" value="C:junctional membrane complex"/>
    <property type="evidence" value="ECO:0007669"/>
    <property type="project" value="InterPro"/>
</dbReference>
<dbReference type="InterPro" id="IPR003409">
    <property type="entry name" value="MORN"/>
</dbReference>
<comment type="similarity">
    <text evidence="4">Belongs to the junctophilin family.</text>
</comment>
<dbReference type="SMART" id="SM00698">
    <property type="entry name" value="MORN"/>
    <property type="match status" value="2"/>
</dbReference>
<feature type="region of interest" description="Disordered" evidence="12">
    <location>
        <begin position="75"/>
        <end position="147"/>
    </location>
</feature>
<proteinExistence type="inferred from homology"/>
<feature type="compositionally biased region" description="Polar residues" evidence="12">
    <location>
        <begin position="24"/>
        <end position="35"/>
    </location>
</feature>
<dbReference type="AlphaFoldDB" id="A0A0R3SMK8"/>
<reference evidence="15" key="1">
    <citation type="submission" date="2017-02" db="UniProtKB">
        <authorList>
            <consortium name="WormBaseParasite"/>
        </authorList>
    </citation>
    <scope>IDENTIFICATION</scope>
</reference>
<dbReference type="GO" id="GO:0005886">
    <property type="term" value="C:plasma membrane"/>
    <property type="evidence" value="ECO:0007669"/>
    <property type="project" value="UniProtKB-SubCell"/>
</dbReference>
<dbReference type="OrthoDB" id="284854at2759"/>
<feature type="coiled-coil region" evidence="11">
    <location>
        <begin position="265"/>
        <end position="296"/>
    </location>
</feature>
<keyword evidence="11" id="KW-0175">Coiled coil</keyword>
<dbReference type="STRING" id="6216.A0A0R3SMK8"/>
<sequence length="331" mass="36303">MRQGLGVRKSAPWGLAAEHHSTVRAAQSQSSLPSTHDSDRGGWRGPGSSGDSAGSADHLHGGRYETFRSGFVLKATSYPPGSTPPPSRSQSAAPFRSSSTDKRNSIKRFILKKLRKPKSTGDLSSVGPHTISGTGSAGSGRFGLHAPRAGGSLRSNISGATANSMFVEHQSRIDGAGVLMDNLDEPLGPNVTETYSGQWNEDRRSGYGVAERSDGLRYEGEWFNNKKDGYGVTCHPDGSREEGRYKENILVQPLMKRTKLYLLRHSKLKDNVEEAVRKAREAAKEAQEKSAETAHQRYVLIIIGPNMRQHSKNSTELIALKYYYHTYIFNN</sequence>
<evidence type="ECO:0000313" key="14">
    <source>
        <dbReference type="Proteomes" id="UP000274504"/>
    </source>
</evidence>
<evidence type="ECO:0000256" key="10">
    <source>
        <dbReference type="ARBA" id="ARBA00023136"/>
    </source>
</evidence>
<keyword evidence="6" id="KW-0812">Transmembrane</keyword>
<feature type="region of interest" description="Disordered" evidence="12">
    <location>
        <begin position="1"/>
        <end position="61"/>
    </location>
</feature>